<dbReference type="AlphaFoldDB" id="A0A1F5G922"/>
<dbReference type="GO" id="GO:0005886">
    <property type="term" value="C:plasma membrane"/>
    <property type="evidence" value="ECO:0007669"/>
    <property type="project" value="UniProtKB-SubCell"/>
</dbReference>
<gene>
    <name evidence="10" type="ORF">A3D04_02880</name>
</gene>
<feature type="transmembrane region" description="Helical" evidence="9">
    <location>
        <begin position="114"/>
        <end position="134"/>
    </location>
</feature>
<sequence>MFSLTQNYLTRGFWGDEAWTSLISQLPYVQMLKTTAADFHPPGYYTIIEILYKFVAPTEVNTRLVSIVFYLLTIFLVYKLASYASGSFPPVILNDSEGSRDSSSSTQNDRKELLGLNNFGLISAVVVALNPIFFTYAFEARNYTMFAFAATGSIYYLVQLSEKFTKKTAAIFVLFSTLGIYTHYYMFFVLASQFFYILLWDRKILLKMIGVFAIVGVSYLPWIPFLFTQLTSVGESYWIGGIDKRTHFEAILRILGGEHKTIFRPILFWLSSVLVLTGIIQHALRHPSTSRSTLREEPSGHSTVSAQSNRSDSMSSGPRFEKQYLLIWSWAIVPFILASLPGFRIGEFALPYRPIFFWRYLIPASIPLAMVMVHTAQKFPKILMMIPIGSLILLSVAIDTDVFRRYPHSFKQVYANDVVPNIQSEDEIVTVLPSFAEVLYYRNQNHLENNLVVLEEGLVQFSGKSLLDANVENGVVQVRNPEANRYFEMRRGDSGPEAVVKNY</sequence>
<reference evidence="10 11" key="1">
    <citation type="journal article" date="2016" name="Nat. Commun.">
        <title>Thousands of microbial genomes shed light on interconnected biogeochemical processes in an aquifer system.</title>
        <authorList>
            <person name="Anantharaman K."/>
            <person name="Brown C.T."/>
            <person name="Hug L.A."/>
            <person name="Sharon I."/>
            <person name="Castelle C.J."/>
            <person name="Probst A.J."/>
            <person name="Thomas B.C."/>
            <person name="Singh A."/>
            <person name="Wilkins M.J."/>
            <person name="Karaoz U."/>
            <person name="Brodie E.L."/>
            <person name="Williams K.H."/>
            <person name="Hubbard S.S."/>
            <person name="Banfield J.F."/>
        </authorList>
    </citation>
    <scope>NUCLEOTIDE SEQUENCE [LARGE SCALE GENOMIC DNA]</scope>
</reference>
<protein>
    <submittedName>
        <fullName evidence="10">Uncharacterized protein</fullName>
    </submittedName>
</protein>
<keyword evidence="5 9" id="KW-0812">Transmembrane</keyword>
<feature type="transmembrane region" description="Helical" evidence="9">
    <location>
        <begin position="140"/>
        <end position="158"/>
    </location>
</feature>
<keyword evidence="4" id="KW-0808">Transferase</keyword>
<dbReference type="PANTHER" id="PTHR33908:SF11">
    <property type="entry name" value="MEMBRANE PROTEIN"/>
    <property type="match status" value="1"/>
</dbReference>
<evidence type="ECO:0000256" key="9">
    <source>
        <dbReference type="SAM" id="Phobius"/>
    </source>
</evidence>
<dbReference type="STRING" id="1797714.A3D04_02880"/>
<feature type="transmembrane region" description="Helical" evidence="9">
    <location>
        <begin position="266"/>
        <end position="284"/>
    </location>
</feature>
<feature type="transmembrane region" description="Helical" evidence="9">
    <location>
        <begin position="355"/>
        <end position="376"/>
    </location>
</feature>
<accession>A0A1F5G922</accession>
<evidence type="ECO:0000256" key="7">
    <source>
        <dbReference type="ARBA" id="ARBA00023136"/>
    </source>
</evidence>
<feature type="transmembrane region" description="Helical" evidence="9">
    <location>
        <begin position="67"/>
        <end position="93"/>
    </location>
</feature>
<keyword evidence="6 9" id="KW-1133">Transmembrane helix</keyword>
<evidence type="ECO:0000256" key="6">
    <source>
        <dbReference type="ARBA" id="ARBA00022989"/>
    </source>
</evidence>
<dbReference type="PANTHER" id="PTHR33908">
    <property type="entry name" value="MANNOSYLTRANSFERASE YKCB-RELATED"/>
    <property type="match status" value="1"/>
</dbReference>
<comment type="subcellular location">
    <subcellularLocation>
        <location evidence="1">Cell membrane</location>
        <topology evidence="1">Multi-pass membrane protein</topology>
    </subcellularLocation>
</comment>
<name>A0A1F5G922_9BACT</name>
<dbReference type="Proteomes" id="UP000177369">
    <property type="component" value="Unassembled WGS sequence"/>
</dbReference>
<dbReference type="GO" id="GO:0016763">
    <property type="term" value="F:pentosyltransferase activity"/>
    <property type="evidence" value="ECO:0007669"/>
    <property type="project" value="TreeGrafter"/>
</dbReference>
<proteinExistence type="predicted"/>
<feature type="region of interest" description="Disordered" evidence="8">
    <location>
        <begin position="290"/>
        <end position="317"/>
    </location>
</feature>
<evidence type="ECO:0000313" key="11">
    <source>
        <dbReference type="Proteomes" id="UP000177369"/>
    </source>
</evidence>
<feature type="compositionally biased region" description="Polar residues" evidence="8">
    <location>
        <begin position="300"/>
        <end position="316"/>
    </location>
</feature>
<evidence type="ECO:0000313" key="10">
    <source>
        <dbReference type="EMBL" id="OGD88393.1"/>
    </source>
</evidence>
<dbReference type="EMBL" id="MFBD01000030">
    <property type="protein sequence ID" value="OGD88393.1"/>
    <property type="molecule type" value="Genomic_DNA"/>
</dbReference>
<evidence type="ECO:0000256" key="8">
    <source>
        <dbReference type="SAM" id="MobiDB-lite"/>
    </source>
</evidence>
<dbReference type="GO" id="GO:0009103">
    <property type="term" value="P:lipopolysaccharide biosynthetic process"/>
    <property type="evidence" value="ECO:0007669"/>
    <property type="project" value="UniProtKB-ARBA"/>
</dbReference>
<evidence type="ECO:0000256" key="5">
    <source>
        <dbReference type="ARBA" id="ARBA00022692"/>
    </source>
</evidence>
<keyword evidence="2" id="KW-1003">Cell membrane</keyword>
<evidence type="ECO:0000256" key="4">
    <source>
        <dbReference type="ARBA" id="ARBA00022679"/>
    </source>
</evidence>
<organism evidence="10 11">
    <name type="scientific">Candidatus Curtissbacteria bacterium RIFCSPHIGHO2_02_FULL_40_16b</name>
    <dbReference type="NCBI Taxonomy" id="1797714"/>
    <lineage>
        <taxon>Bacteria</taxon>
        <taxon>Candidatus Curtissiibacteriota</taxon>
    </lineage>
</organism>
<feature type="transmembrane region" description="Helical" evidence="9">
    <location>
        <begin position="204"/>
        <end position="227"/>
    </location>
</feature>
<comment type="caution">
    <text evidence="10">The sequence shown here is derived from an EMBL/GenBank/DDBJ whole genome shotgun (WGS) entry which is preliminary data.</text>
</comment>
<evidence type="ECO:0000256" key="1">
    <source>
        <dbReference type="ARBA" id="ARBA00004651"/>
    </source>
</evidence>
<evidence type="ECO:0000256" key="3">
    <source>
        <dbReference type="ARBA" id="ARBA00022676"/>
    </source>
</evidence>
<dbReference type="InterPro" id="IPR050297">
    <property type="entry name" value="LipidA_mod_glycosyltrf_83"/>
</dbReference>
<evidence type="ECO:0000256" key="2">
    <source>
        <dbReference type="ARBA" id="ARBA00022475"/>
    </source>
</evidence>
<keyword evidence="7 9" id="KW-0472">Membrane</keyword>
<feature type="transmembrane region" description="Helical" evidence="9">
    <location>
        <begin position="324"/>
        <end position="343"/>
    </location>
</feature>
<feature type="transmembrane region" description="Helical" evidence="9">
    <location>
        <begin position="170"/>
        <end position="198"/>
    </location>
</feature>
<keyword evidence="3" id="KW-0328">Glycosyltransferase</keyword>